<proteinExistence type="predicted"/>
<reference evidence="1 2" key="1">
    <citation type="submission" date="2019-04" db="EMBL/GenBank/DDBJ databases">
        <title>An improved genome assembly and genetic linkage map for asparagus bean, Vigna unguiculata ssp. sesquipedialis.</title>
        <authorList>
            <person name="Xia Q."/>
            <person name="Zhang R."/>
            <person name="Dong Y."/>
        </authorList>
    </citation>
    <scope>NUCLEOTIDE SEQUENCE [LARGE SCALE GENOMIC DNA]</scope>
    <source>
        <tissue evidence="1">Leaf</tissue>
    </source>
</reference>
<protein>
    <submittedName>
        <fullName evidence="1">Uncharacterized protein</fullName>
    </submittedName>
</protein>
<evidence type="ECO:0000313" key="2">
    <source>
        <dbReference type="Proteomes" id="UP000501690"/>
    </source>
</evidence>
<dbReference type="EMBL" id="CP039349">
    <property type="protein sequence ID" value="QCD93352.1"/>
    <property type="molecule type" value="Genomic_DNA"/>
</dbReference>
<dbReference type="Proteomes" id="UP000501690">
    <property type="component" value="Linkage Group LG5"/>
</dbReference>
<evidence type="ECO:0000313" key="1">
    <source>
        <dbReference type="EMBL" id="QCD93352.1"/>
    </source>
</evidence>
<keyword evidence="2" id="KW-1185">Reference proteome</keyword>
<organism evidence="1 2">
    <name type="scientific">Vigna unguiculata</name>
    <name type="common">Cowpea</name>
    <dbReference type="NCBI Taxonomy" id="3917"/>
    <lineage>
        <taxon>Eukaryota</taxon>
        <taxon>Viridiplantae</taxon>
        <taxon>Streptophyta</taxon>
        <taxon>Embryophyta</taxon>
        <taxon>Tracheophyta</taxon>
        <taxon>Spermatophyta</taxon>
        <taxon>Magnoliopsida</taxon>
        <taxon>eudicotyledons</taxon>
        <taxon>Gunneridae</taxon>
        <taxon>Pentapetalae</taxon>
        <taxon>rosids</taxon>
        <taxon>fabids</taxon>
        <taxon>Fabales</taxon>
        <taxon>Fabaceae</taxon>
        <taxon>Papilionoideae</taxon>
        <taxon>50 kb inversion clade</taxon>
        <taxon>NPAAA clade</taxon>
        <taxon>indigoferoid/millettioid clade</taxon>
        <taxon>Phaseoleae</taxon>
        <taxon>Vigna</taxon>
    </lineage>
</organism>
<sequence>MGDLKAEITRGREGRGCKRNTGWKNQSRLSTTIFLVCFERCTNQWIVRSWCRWGFQMSFCGRIWVSRFYGMLSIWGGLGSATSILLNNLHHARSREARPSCFTRVVAQATHVAVERASISPKREGPRLSEIPWEATVPLFEPAPRRRRLAEARASCLSQSLAPERDPSV</sequence>
<name>A0A4D6LWT9_VIGUN</name>
<gene>
    <name evidence="1" type="ORF">DEO72_LG5g1427</name>
</gene>
<dbReference type="AlphaFoldDB" id="A0A4D6LWT9"/>
<accession>A0A4D6LWT9</accession>